<dbReference type="EMBL" id="AGXJ01000009">
    <property type="protein sequence ID" value="EIY40067.1"/>
    <property type="molecule type" value="Genomic_DNA"/>
</dbReference>
<dbReference type="Gene3D" id="3.90.550.10">
    <property type="entry name" value="Spore Coat Polysaccharide Biosynthesis Protein SpsA, Chain A"/>
    <property type="match status" value="1"/>
</dbReference>
<dbReference type="PANTHER" id="PTHR22916:SF3">
    <property type="entry name" value="UDP-GLCNAC:BETAGAL BETA-1,3-N-ACETYLGLUCOSAMINYLTRANSFERASE-LIKE PROTEIN 1"/>
    <property type="match status" value="1"/>
</dbReference>
<dbReference type="PANTHER" id="PTHR22916">
    <property type="entry name" value="GLYCOSYLTRANSFERASE"/>
    <property type="match status" value="1"/>
</dbReference>
<proteinExistence type="predicted"/>
<comment type="caution">
    <text evidence="2">The sequence shown here is derived from an EMBL/GenBank/DDBJ whole genome shotgun (WGS) entry which is preliminary data.</text>
</comment>
<feature type="domain" description="Glycosyltransferase 2-like" evidence="1">
    <location>
        <begin position="4"/>
        <end position="136"/>
    </location>
</feature>
<name>I8WQD0_9BACT</name>
<accession>I8WQD0</accession>
<protein>
    <recommendedName>
        <fullName evidence="1">Glycosyltransferase 2-like domain-containing protein</fullName>
    </recommendedName>
</protein>
<evidence type="ECO:0000313" key="2">
    <source>
        <dbReference type="EMBL" id="EIY40067.1"/>
    </source>
</evidence>
<dbReference type="InterPro" id="IPR001173">
    <property type="entry name" value="Glyco_trans_2-like"/>
</dbReference>
<dbReference type="AlphaFoldDB" id="I8WQD0"/>
<evidence type="ECO:0000259" key="1">
    <source>
        <dbReference type="Pfam" id="PF00535"/>
    </source>
</evidence>
<dbReference type="InterPro" id="IPR029044">
    <property type="entry name" value="Nucleotide-diphossugar_trans"/>
</dbReference>
<dbReference type="GO" id="GO:0016758">
    <property type="term" value="F:hexosyltransferase activity"/>
    <property type="evidence" value="ECO:0007669"/>
    <property type="project" value="UniProtKB-ARBA"/>
</dbReference>
<dbReference type="Pfam" id="PF00535">
    <property type="entry name" value="Glycos_transf_2"/>
    <property type="match status" value="1"/>
</dbReference>
<sequence length="315" mass="37076">MKFTIAIPAYKRTFLKECIDSILAQTYKDFELIIINDASPEDLDSVVECYKDSRIRYYVNETNCGALNVVDNWNKCLDYALGEYLILMGDDDKLLPYCLEEYVKMMGKYPGLGLYHAWTEIIDEKSRFHFIQASWPEYESAYSLLWNRWSSNRAQFIGDFLFEVSTLKRNGGFYKLPLAWCSDEISAMIAAREKGVANSQKIIFQYRVNSQTISYTGDAKKKMEAIRGAKKWCARFLKDIPKNELDRKFHSLCKKNMDRHFLKEYIYTISVDLSQSLWEKIPYWLKIRKQYGLSLKMIAYAWVEAVKARNVKNRY</sequence>
<dbReference type="HOGENOM" id="CLU_025996_13_0_10"/>
<dbReference type="OrthoDB" id="6307329at2"/>
<reference evidence="2 3" key="1">
    <citation type="submission" date="2012-02" db="EMBL/GenBank/DDBJ databases">
        <title>The Genome Sequence of Bacteroides dorei CL02T12C06.</title>
        <authorList>
            <consortium name="The Broad Institute Genome Sequencing Platform"/>
            <person name="Earl A."/>
            <person name="Ward D."/>
            <person name="Feldgarden M."/>
            <person name="Gevers D."/>
            <person name="Zitomersky N.L."/>
            <person name="Coyne M.J."/>
            <person name="Comstock L.E."/>
            <person name="Young S.K."/>
            <person name="Zeng Q."/>
            <person name="Gargeya S."/>
            <person name="Fitzgerald M."/>
            <person name="Haas B."/>
            <person name="Abouelleil A."/>
            <person name="Alvarado L."/>
            <person name="Arachchi H.M."/>
            <person name="Berlin A."/>
            <person name="Chapman S.B."/>
            <person name="Gearin G."/>
            <person name="Goldberg J."/>
            <person name="Griggs A."/>
            <person name="Gujja S."/>
            <person name="Hansen M."/>
            <person name="Heiman D."/>
            <person name="Howarth C."/>
            <person name="Larimer J."/>
            <person name="Lui A."/>
            <person name="MacDonald P.J.P."/>
            <person name="McCowen C."/>
            <person name="Montmayeur A."/>
            <person name="Murphy C."/>
            <person name="Neiman D."/>
            <person name="Pearson M."/>
            <person name="Priest M."/>
            <person name="Roberts A."/>
            <person name="Saif S."/>
            <person name="Shea T."/>
            <person name="Sisk P."/>
            <person name="Stolte C."/>
            <person name="Sykes S."/>
            <person name="Wortman J."/>
            <person name="Nusbaum C."/>
            <person name="Birren B."/>
        </authorList>
    </citation>
    <scope>NUCLEOTIDE SEQUENCE [LARGE SCALE GENOMIC DNA]</scope>
    <source>
        <strain evidence="2 3">CL02T12C06</strain>
    </source>
</reference>
<dbReference type="Proteomes" id="UP000005974">
    <property type="component" value="Unassembled WGS sequence"/>
</dbReference>
<keyword evidence="3" id="KW-1185">Reference proteome</keyword>
<dbReference type="RefSeq" id="WP_007850786.1">
    <property type="nucleotide sequence ID" value="NZ_JH724132.1"/>
</dbReference>
<gene>
    <name evidence="2" type="ORF">HMPREF1064_00246</name>
</gene>
<dbReference type="PATRIC" id="fig|997876.3.peg.249"/>
<organism evidence="2 3">
    <name type="scientific">Phocaeicola dorei CL02T12C06</name>
    <dbReference type="NCBI Taxonomy" id="997876"/>
    <lineage>
        <taxon>Bacteria</taxon>
        <taxon>Pseudomonadati</taxon>
        <taxon>Bacteroidota</taxon>
        <taxon>Bacteroidia</taxon>
        <taxon>Bacteroidales</taxon>
        <taxon>Bacteroidaceae</taxon>
        <taxon>Phocaeicola</taxon>
    </lineage>
</organism>
<evidence type="ECO:0000313" key="3">
    <source>
        <dbReference type="Proteomes" id="UP000005974"/>
    </source>
</evidence>
<dbReference type="SUPFAM" id="SSF53448">
    <property type="entry name" value="Nucleotide-diphospho-sugar transferases"/>
    <property type="match status" value="1"/>
</dbReference>